<gene>
    <name evidence="1" type="primary">AVEN_238203_1</name>
    <name evidence="1" type="ORF">NPIL_32981</name>
</gene>
<sequence length="87" mass="9680">MIGTMETVLVWLYRPNASVQTALTRLRTGHIKSLKFVDKEKTCSSCPCSRPASPAHLIDCIGTSPRQLWGGKRLVVLLERQDVSDLV</sequence>
<reference evidence="1" key="1">
    <citation type="submission" date="2020-08" db="EMBL/GenBank/DDBJ databases">
        <title>Multicomponent nature underlies the extraordinary mechanical properties of spider dragline silk.</title>
        <authorList>
            <person name="Kono N."/>
            <person name="Nakamura H."/>
            <person name="Mori M."/>
            <person name="Yoshida Y."/>
            <person name="Ohtoshi R."/>
            <person name="Malay A.D."/>
            <person name="Moran D.A.P."/>
            <person name="Tomita M."/>
            <person name="Numata K."/>
            <person name="Arakawa K."/>
        </authorList>
    </citation>
    <scope>NUCLEOTIDE SEQUENCE</scope>
</reference>
<comment type="caution">
    <text evidence="1">The sequence shown here is derived from an EMBL/GenBank/DDBJ whole genome shotgun (WGS) entry which is preliminary data.</text>
</comment>
<name>A0A8X6NC24_NEPPI</name>
<evidence type="ECO:0000313" key="2">
    <source>
        <dbReference type="Proteomes" id="UP000887013"/>
    </source>
</evidence>
<dbReference type="EMBL" id="BMAW01056318">
    <property type="protein sequence ID" value="GFT05201.1"/>
    <property type="molecule type" value="Genomic_DNA"/>
</dbReference>
<dbReference type="AlphaFoldDB" id="A0A8X6NC24"/>
<evidence type="ECO:0000313" key="1">
    <source>
        <dbReference type="EMBL" id="GFT05201.1"/>
    </source>
</evidence>
<keyword evidence="2" id="KW-1185">Reference proteome</keyword>
<dbReference type="OrthoDB" id="6447011at2759"/>
<dbReference type="Proteomes" id="UP000887013">
    <property type="component" value="Unassembled WGS sequence"/>
</dbReference>
<organism evidence="1 2">
    <name type="scientific">Nephila pilipes</name>
    <name type="common">Giant wood spider</name>
    <name type="synonym">Nephila maculata</name>
    <dbReference type="NCBI Taxonomy" id="299642"/>
    <lineage>
        <taxon>Eukaryota</taxon>
        <taxon>Metazoa</taxon>
        <taxon>Ecdysozoa</taxon>
        <taxon>Arthropoda</taxon>
        <taxon>Chelicerata</taxon>
        <taxon>Arachnida</taxon>
        <taxon>Araneae</taxon>
        <taxon>Araneomorphae</taxon>
        <taxon>Entelegynae</taxon>
        <taxon>Araneoidea</taxon>
        <taxon>Nephilidae</taxon>
        <taxon>Nephila</taxon>
    </lineage>
</organism>
<accession>A0A8X6NC24</accession>
<proteinExistence type="predicted"/>
<protein>
    <submittedName>
        <fullName evidence="1">Uncharacterized protein</fullName>
    </submittedName>
</protein>